<evidence type="ECO:0000313" key="1">
    <source>
        <dbReference type="Proteomes" id="UP000887575"/>
    </source>
</evidence>
<evidence type="ECO:0000313" key="2">
    <source>
        <dbReference type="WBParaSite" id="MBELARI_LOCUS17377"/>
    </source>
</evidence>
<name>A0AAF3ET93_9BILA</name>
<proteinExistence type="predicted"/>
<accession>A0AAF3ET93</accession>
<protein>
    <submittedName>
        <fullName evidence="2">Uncharacterized protein</fullName>
    </submittedName>
</protein>
<sequence length="92" mass="10385">MDVSLNQLDAATRGKAARISCTIDRARYEEGDEPTAASQPSEPKAESRLTEGWIVESIRQDYYCGFVWFCSILYCNKPTLIPTQKHCNLLVL</sequence>
<dbReference type="AlphaFoldDB" id="A0AAF3ET93"/>
<dbReference type="Proteomes" id="UP000887575">
    <property type="component" value="Unassembled WGS sequence"/>
</dbReference>
<keyword evidence="1" id="KW-1185">Reference proteome</keyword>
<dbReference type="WBParaSite" id="MBELARI_LOCUS17377">
    <property type="protein sequence ID" value="MBELARI_LOCUS17377"/>
    <property type="gene ID" value="MBELARI_LOCUS17377"/>
</dbReference>
<organism evidence="1 2">
    <name type="scientific">Mesorhabditis belari</name>
    <dbReference type="NCBI Taxonomy" id="2138241"/>
    <lineage>
        <taxon>Eukaryota</taxon>
        <taxon>Metazoa</taxon>
        <taxon>Ecdysozoa</taxon>
        <taxon>Nematoda</taxon>
        <taxon>Chromadorea</taxon>
        <taxon>Rhabditida</taxon>
        <taxon>Rhabditina</taxon>
        <taxon>Rhabditomorpha</taxon>
        <taxon>Rhabditoidea</taxon>
        <taxon>Rhabditidae</taxon>
        <taxon>Mesorhabditinae</taxon>
        <taxon>Mesorhabditis</taxon>
    </lineage>
</organism>
<reference evidence="2" key="1">
    <citation type="submission" date="2024-02" db="UniProtKB">
        <authorList>
            <consortium name="WormBaseParasite"/>
        </authorList>
    </citation>
    <scope>IDENTIFICATION</scope>
</reference>